<dbReference type="PROSITE" id="PS50109">
    <property type="entry name" value="HIS_KIN"/>
    <property type="match status" value="1"/>
</dbReference>
<evidence type="ECO:0000259" key="15">
    <source>
        <dbReference type="PROSITE" id="PS50109"/>
    </source>
</evidence>
<keyword evidence="10" id="KW-0547">Nucleotide-binding</keyword>
<evidence type="ECO:0000256" key="6">
    <source>
        <dbReference type="ARBA" id="ARBA00022553"/>
    </source>
</evidence>
<evidence type="ECO:0000259" key="16">
    <source>
        <dbReference type="PROSITE" id="PS50113"/>
    </source>
</evidence>
<dbReference type="Gene3D" id="3.30.450.20">
    <property type="entry name" value="PAS domain"/>
    <property type="match status" value="4"/>
</dbReference>
<keyword evidence="11" id="KW-0418">Kinase</keyword>
<dbReference type="InterPro" id="IPR052162">
    <property type="entry name" value="Sensor_kinase/Photoreceptor"/>
</dbReference>
<keyword evidence="5" id="KW-0997">Cell inner membrane</keyword>
<dbReference type="Pfam" id="PF08447">
    <property type="entry name" value="PAS_3"/>
    <property type="match status" value="2"/>
</dbReference>
<keyword evidence="4" id="KW-1003">Cell membrane</keyword>
<keyword evidence="14" id="KW-0175">Coiled coil</keyword>
<evidence type="ECO:0000313" key="18">
    <source>
        <dbReference type="Proteomes" id="UP000536179"/>
    </source>
</evidence>
<keyword evidence="9" id="KW-0677">Repeat</keyword>
<dbReference type="AlphaFoldDB" id="A0A7W5E0L8"/>
<evidence type="ECO:0000256" key="8">
    <source>
        <dbReference type="ARBA" id="ARBA00022692"/>
    </source>
</evidence>
<dbReference type="Proteomes" id="UP000536179">
    <property type="component" value="Unassembled WGS sequence"/>
</dbReference>
<dbReference type="SMART" id="SM00387">
    <property type="entry name" value="HATPase_c"/>
    <property type="match status" value="1"/>
</dbReference>
<reference evidence="17 18" key="1">
    <citation type="submission" date="2020-08" db="EMBL/GenBank/DDBJ databases">
        <title>Genomic Encyclopedia of Type Strains, Phase III (KMG-III): the genomes of soil and plant-associated and newly described type strains.</title>
        <authorList>
            <person name="Whitman W."/>
        </authorList>
    </citation>
    <scope>NUCLEOTIDE SEQUENCE [LARGE SCALE GENOMIC DNA]</scope>
    <source>
        <strain evidence="17 18">CECT 8075</strain>
    </source>
</reference>
<comment type="subcellular location">
    <subcellularLocation>
        <location evidence="2">Cell inner membrane</location>
        <topology evidence="2">Multi-pass membrane protein</topology>
    </subcellularLocation>
</comment>
<protein>
    <recommendedName>
        <fullName evidence="3">histidine kinase</fullName>
        <ecNumber evidence="3">2.7.13.3</ecNumber>
    </recommendedName>
</protein>
<evidence type="ECO:0000256" key="9">
    <source>
        <dbReference type="ARBA" id="ARBA00022737"/>
    </source>
</evidence>
<feature type="domain" description="PAC" evidence="16">
    <location>
        <begin position="561"/>
        <end position="613"/>
    </location>
</feature>
<dbReference type="RefSeq" id="WP_184305463.1">
    <property type="nucleotide sequence ID" value="NZ_JACHXU010000009.1"/>
</dbReference>
<evidence type="ECO:0000256" key="2">
    <source>
        <dbReference type="ARBA" id="ARBA00004429"/>
    </source>
</evidence>
<accession>A0A7W5E0L8</accession>
<dbReference type="Gene3D" id="3.30.565.10">
    <property type="entry name" value="Histidine kinase-like ATPase, C-terminal domain"/>
    <property type="match status" value="1"/>
</dbReference>
<dbReference type="Gene3D" id="2.10.70.100">
    <property type="match status" value="2"/>
</dbReference>
<dbReference type="InterPro" id="IPR036097">
    <property type="entry name" value="HisK_dim/P_sf"/>
</dbReference>
<dbReference type="GO" id="GO:0000166">
    <property type="term" value="F:nucleotide binding"/>
    <property type="evidence" value="ECO:0007669"/>
    <property type="project" value="UniProtKB-KW"/>
</dbReference>
<dbReference type="SMART" id="SM00091">
    <property type="entry name" value="PAS"/>
    <property type="match status" value="3"/>
</dbReference>
<dbReference type="PROSITE" id="PS50113">
    <property type="entry name" value="PAC"/>
    <property type="match status" value="2"/>
</dbReference>
<dbReference type="InterPro" id="IPR036890">
    <property type="entry name" value="HATPase_C_sf"/>
</dbReference>
<dbReference type="GO" id="GO:0000155">
    <property type="term" value="F:phosphorelay sensor kinase activity"/>
    <property type="evidence" value="ECO:0007669"/>
    <property type="project" value="InterPro"/>
</dbReference>
<evidence type="ECO:0000256" key="13">
    <source>
        <dbReference type="ARBA" id="ARBA00023136"/>
    </source>
</evidence>
<keyword evidence="13" id="KW-0472">Membrane</keyword>
<feature type="domain" description="PAC" evidence="16">
    <location>
        <begin position="434"/>
        <end position="486"/>
    </location>
</feature>
<dbReference type="EC" id="2.7.13.3" evidence="3"/>
<evidence type="ECO:0000256" key="11">
    <source>
        <dbReference type="ARBA" id="ARBA00022777"/>
    </source>
</evidence>
<keyword evidence="7" id="KW-0808">Transferase</keyword>
<keyword evidence="6" id="KW-0597">Phosphoprotein</keyword>
<dbReference type="SUPFAM" id="SSF47384">
    <property type="entry name" value="Homodimeric domain of signal transducing histidine kinase"/>
    <property type="match status" value="1"/>
</dbReference>
<dbReference type="Pfam" id="PF13188">
    <property type="entry name" value="PAS_8"/>
    <property type="match status" value="1"/>
</dbReference>
<dbReference type="InterPro" id="IPR000014">
    <property type="entry name" value="PAS"/>
</dbReference>
<organism evidence="17 18">
    <name type="scientific">Aporhodopirellula rubra</name>
    <dbReference type="NCBI Taxonomy" id="980271"/>
    <lineage>
        <taxon>Bacteria</taxon>
        <taxon>Pseudomonadati</taxon>
        <taxon>Planctomycetota</taxon>
        <taxon>Planctomycetia</taxon>
        <taxon>Pirellulales</taxon>
        <taxon>Pirellulaceae</taxon>
        <taxon>Aporhodopirellula</taxon>
    </lineage>
</organism>
<dbReference type="InterPro" id="IPR003661">
    <property type="entry name" value="HisK_dim/P_dom"/>
</dbReference>
<evidence type="ECO:0000313" key="17">
    <source>
        <dbReference type="EMBL" id="MBB3207062.1"/>
    </source>
</evidence>
<feature type="domain" description="Histidine kinase" evidence="15">
    <location>
        <begin position="875"/>
        <end position="1080"/>
    </location>
</feature>
<dbReference type="SMART" id="SM00388">
    <property type="entry name" value="HisKA"/>
    <property type="match status" value="1"/>
</dbReference>
<evidence type="ECO:0000256" key="3">
    <source>
        <dbReference type="ARBA" id="ARBA00012438"/>
    </source>
</evidence>
<dbReference type="InterPro" id="IPR005467">
    <property type="entry name" value="His_kinase_dom"/>
</dbReference>
<evidence type="ECO:0000256" key="7">
    <source>
        <dbReference type="ARBA" id="ARBA00022679"/>
    </source>
</evidence>
<dbReference type="InterPro" id="IPR000700">
    <property type="entry name" value="PAS-assoc_C"/>
</dbReference>
<dbReference type="Pfam" id="PF02518">
    <property type="entry name" value="HATPase_c"/>
    <property type="match status" value="1"/>
</dbReference>
<dbReference type="EMBL" id="JACHXU010000009">
    <property type="protein sequence ID" value="MBB3207062.1"/>
    <property type="molecule type" value="Genomic_DNA"/>
</dbReference>
<keyword evidence="18" id="KW-1185">Reference proteome</keyword>
<evidence type="ECO:0000256" key="10">
    <source>
        <dbReference type="ARBA" id="ARBA00022741"/>
    </source>
</evidence>
<evidence type="ECO:0000256" key="1">
    <source>
        <dbReference type="ARBA" id="ARBA00000085"/>
    </source>
</evidence>
<dbReference type="InterPro" id="IPR013655">
    <property type="entry name" value="PAS_fold_3"/>
</dbReference>
<dbReference type="InterPro" id="IPR003594">
    <property type="entry name" value="HATPase_dom"/>
</dbReference>
<comment type="catalytic activity">
    <reaction evidence="1">
        <text>ATP + protein L-histidine = ADP + protein N-phospho-L-histidine.</text>
        <dbReference type="EC" id="2.7.13.3"/>
    </reaction>
</comment>
<dbReference type="NCBIfam" id="TIGR00229">
    <property type="entry name" value="sensory_box"/>
    <property type="match status" value="3"/>
</dbReference>
<evidence type="ECO:0000256" key="12">
    <source>
        <dbReference type="ARBA" id="ARBA00022989"/>
    </source>
</evidence>
<dbReference type="SMART" id="SM00086">
    <property type="entry name" value="PAC"/>
    <property type="match status" value="3"/>
</dbReference>
<evidence type="ECO:0000256" key="14">
    <source>
        <dbReference type="SAM" id="Coils"/>
    </source>
</evidence>
<evidence type="ECO:0000256" key="4">
    <source>
        <dbReference type="ARBA" id="ARBA00022475"/>
    </source>
</evidence>
<keyword evidence="8" id="KW-0812">Transmembrane</keyword>
<dbReference type="Gene3D" id="1.10.287.130">
    <property type="match status" value="1"/>
</dbReference>
<dbReference type="PANTHER" id="PTHR43304:SF1">
    <property type="entry name" value="PAC DOMAIN-CONTAINING PROTEIN"/>
    <property type="match status" value="1"/>
</dbReference>
<comment type="caution">
    <text evidence="17">The sequence shown here is derived from an EMBL/GenBank/DDBJ whole genome shotgun (WGS) entry which is preliminary data.</text>
</comment>
<dbReference type="PRINTS" id="PR00344">
    <property type="entry name" value="BCTRLSENSOR"/>
</dbReference>
<dbReference type="SUPFAM" id="SSF55785">
    <property type="entry name" value="PYP-like sensor domain (PAS domain)"/>
    <property type="match status" value="4"/>
</dbReference>
<dbReference type="Pfam" id="PF00512">
    <property type="entry name" value="HisKA"/>
    <property type="match status" value="1"/>
</dbReference>
<dbReference type="InterPro" id="IPR035965">
    <property type="entry name" value="PAS-like_dom_sf"/>
</dbReference>
<proteinExistence type="predicted"/>
<dbReference type="CDD" id="cd00130">
    <property type="entry name" value="PAS"/>
    <property type="match status" value="2"/>
</dbReference>
<gene>
    <name evidence="17" type="ORF">FHS27_002881</name>
</gene>
<dbReference type="PANTHER" id="PTHR43304">
    <property type="entry name" value="PHYTOCHROME-LIKE PROTEIN CPH1"/>
    <property type="match status" value="1"/>
</dbReference>
<name>A0A7W5E0L8_9BACT</name>
<sequence>MRAEIEVLRTRLAEKERIIQSLGRQAVDGNTVTGADVSGVVSEGVEASIITQSQNQEHYQSLFENSPVPLWEEDFSEVKAYIMGLVADGIADFRSYFEINPSEVVACAQLIKVTDVNVAALRLFEANSKEELLANLSSTFTEASYKAVRERLIAIANGQFVFECEAMAKTLRGHDIDIYVKCAVVPGYGDSLRKVYLTTWDITEQKKAEKRLVESEEKFRGLYEQSPLAIQLYDLRGCLLSANQKTLDLFGVDDTSQLDGFNFWDDPNLSSENREALRRGEAVVVSASFNFDYSNTPIQFKTSRTGVIHLDMYVIPLRIKGETTGYVVQIVEVTAQKKAEQELAKVAEERWHTLSKLSTSQRLREHAEHIGKAGSWEREIATNRVIWSANMFDVFGVPPQEPTLDLLFSLIHPEEVGQWKRHFDEMILRSFEPFEYDYRIVRPNGTIAWIHSVAEVLRDKSGTAVKLVGMAQDITERKQTEVELRRSERRLKEAQKVAHLGNWDLDVRTNQFDWSDEVYRIFGLEPNSVDVTYESFLEFVVAEDRPTIDDVYQILANNGKAEFEYRAMRQDGEMRWVSGRGEAYFSEAGEPLRMFGVVQDVTELRKAEEELHRIEWLLTKSAPTDASESERFPPYGDLTELNTERTIADSVGKETLRDIAADLMALLGTSVAVYEVNGDYAFRVLRSDWVRLIDEKSREGCGTRDNAEAIRSGRWNFHEDCWNCTAAPSIESGQPVDSICGCGSRVYAVPIRAGGSVVGAISVGYGTPTTDPSVLETITETLGVDVDSLRRAASTYEPRPKYIIEMAKERAASSARLIGEIVERRRSEERYRETQQQLLKQQDEAKRRVEEELERTRERLVRKTRLAAIGQLSGSIAHELRNPLSAVRNAAYFLKRHGLKEEDKTIRFLDVIDRQTTRADRIINNLLEMTRSKAPVTSGVDLHRAVNETLKQVEDMGDVRCRVVTTPDPFLFFVDAGQFKQVAANLIRNAVQAMGGNGELIIEATRNDADDIIVFRDNGPGIDADVRDTLFEPLVTSKTTGTGLGLSICRQIIERHGGTIAVVEGDGSGAAFQISLPRQPDQTGRAEVNLLS</sequence>
<keyword evidence="12" id="KW-1133">Transmembrane helix</keyword>
<dbReference type="InterPro" id="IPR004358">
    <property type="entry name" value="Sig_transdc_His_kin-like_C"/>
</dbReference>
<evidence type="ECO:0000256" key="5">
    <source>
        <dbReference type="ARBA" id="ARBA00022519"/>
    </source>
</evidence>
<dbReference type="GO" id="GO:0005886">
    <property type="term" value="C:plasma membrane"/>
    <property type="evidence" value="ECO:0007669"/>
    <property type="project" value="UniProtKB-SubCell"/>
</dbReference>
<dbReference type="FunFam" id="2.10.70.100:FF:000001">
    <property type="entry name" value="Sensory transduction histidine kinase"/>
    <property type="match status" value="1"/>
</dbReference>
<dbReference type="SUPFAM" id="SSF55874">
    <property type="entry name" value="ATPase domain of HSP90 chaperone/DNA topoisomerase II/histidine kinase"/>
    <property type="match status" value="1"/>
</dbReference>
<feature type="coiled-coil region" evidence="14">
    <location>
        <begin position="824"/>
        <end position="866"/>
    </location>
</feature>
<dbReference type="CDD" id="cd00082">
    <property type="entry name" value="HisKA"/>
    <property type="match status" value="1"/>
</dbReference>
<dbReference type="InterPro" id="IPR001610">
    <property type="entry name" value="PAC"/>
</dbReference>